<dbReference type="Gene3D" id="3.40.1350.10">
    <property type="match status" value="1"/>
</dbReference>
<gene>
    <name evidence="6" type="ORF">AADV58_17385</name>
</gene>
<protein>
    <submittedName>
        <fullName evidence="6">VRR-NUC domain-containing protein</fullName>
    </submittedName>
</protein>
<dbReference type="SMART" id="SM00990">
    <property type="entry name" value="VRR_NUC"/>
    <property type="match status" value="1"/>
</dbReference>
<comment type="cofactor">
    <cofactor evidence="1">
        <name>Mg(2+)</name>
        <dbReference type="ChEBI" id="CHEBI:18420"/>
    </cofactor>
</comment>
<feature type="domain" description="VRR-NUC" evidence="5">
    <location>
        <begin position="57"/>
        <end position="159"/>
    </location>
</feature>
<reference evidence="6 7" key="1">
    <citation type="submission" date="2024-04" db="EMBL/GenBank/DDBJ databases">
        <title>Dissimilatory iodate-reducing microorganisms contribute to the enrichment of iodine in groundwater.</title>
        <authorList>
            <person name="Jiang Z."/>
        </authorList>
    </citation>
    <scope>NUCLEOTIDE SEQUENCE [LARGE SCALE GENOMIC DNA]</scope>
    <source>
        <strain evidence="6 7">NCP973</strain>
        <plasmid evidence="6 7">unnamed1</plasmid>
    </source>
</reference>
<evidence type="ECO:0000256" key="3">
    <source>
        <dbReference type="ARBA" id="ARBA00022801"/>
    </source>
</evidence>
<accession>A0ABZ2XNV5</accession>
<keyword evidence="3" id="KW-0378">Hydrolase</keyword>
<evidence type="ECO:0000313" key="6">
    <source>
        <dbReference type="EMBL" id="WZJ23529.1"/>
    </source>
</evidence>
<dbReference type="EMBL" id="CP151407">
    <property type="protein sequence ID" value="WZJ23529.1"/>
    <property type="molecule type" value="Genomic_DNA"/>
</dbReference>
<dbReference type="RefSeq" id="WP_341744841.1">
    <property type="nucleotide sequence ID" value="NZ_CP151407.1"/>
</dbReference>
<feature type="region of interest" description="Disordered" evidence="4">
    <location>
        <begin position="40"/>
        <end position="60"/>
    </location>
</feature>
<geneLocation type="plasmid" evidence="6 7">
    <name>unnamed1</name>
</geneLocation>
<sequence>MIRISAANAAGIGPVQTGARISIAEFRAINAGTALPSAITENAAPQRKAKTTRRQSPEEDLHRECVAWAELHQHVYPVLRWLVHVPNGGKRSAGEGGKLKAMGAKKGFPDLFIPHKSGRWAGFVMELKSPTGQPTTEQRDWLNMFDDQGYLVSVGRSLEFFVAKINEYLKG</sequence>
<keyword evidence="2" id="KW-0540">Nuclease</keyword>
<keyword evidence="7" id="KW-1185">Reference proteome</keyword>
<evidence type="ECO:0000259" key="5">
    <source>
        <dbReference type="SMART" id="SM00990"/>
    </source>
</evidence>
<dbReference type="InterPro" id="IPR014883">
    <property type="entry name" value="VRR_NUC"/>
</dbReference>
<evidence type="ECO:0000256" key="2">
    <source>
        <dbReference type="ARBA" id="ARBA00022722"/>
    </source>
</evidence>
<evidence type="ECO:0000256" key="1">
    <source>
        <dbReference type="ARBA" id="ARBA00001946"/>
    </source>
</evidence>
<organism evidence="6 7">
    <name type="scientific">Azonexus hydrophilus</name>
    <dbReference type="NCBI Taxonomy" id="418702"/>
    <lineage>
        <taxon>Bacteria</taxon>
        <taxon>Pseudomonadati</taxon>
        <taxon>Pseudomonadota</taxon>
        <taxon>Betaproteobacteria</taxon>
        <taxon>Rhodocyclales</taxon>
        <taxon>Azonexaceae</taxon>
        <taxon>Azonexus</taxon>
    </lineage>
</organism>
<proteinExistence type="predicted"/>
<dbReference type="Pfam" id="PF08774">
    <property type="entry name" value="VRR_NUC"/>
    <property type="match status" value="1"/>
</dbReference>
<keyword evidence="6" id="KW-0614">Plasmid</keyword>
<dbReference type="Proteomes" id="UP001479520">
    <property type="component" value="Plasmid unnamed1"/>
</dbReference>
<evidence type="ECO:0000313" key="7">
    <source>
        <dbReference type="Proteomes" id="UP001479520"/>
    </source>
</evidence>
<dbReference type="InterPro" id="IPR011856">
    <property type="entry name" value="tRNA_endonuc-like_dom_sf"/>
</dbReference>
<name>A0ABZ2XNV5_9RHOO</name>
<evidence type="ECO:0000256" key="4">
    <source>
        <dbReference type="SAM" id="MobiDB-lite"/>
    </source>
</evidence>